<dbReference type="EMBL" id="CP069483">
    <property type="protein sequence ID" value="QRO80037.1"/>
    <property type="molecule type" value="Genomic_DNA"/>
</dbReference>
<name>A0A892IFR8_9BURK</name>
<protein>
    <submittedName>
        <fullName evidence="2">Uncharacterized protein</fullName>
    </submittedName>
</protein>
<accession>A0A892IFR8</accession>
<keyword evidence="1" id="KW-0472">Membrane</keyword>
<organism evidence="2 3">
    <name type="scientific">Burkholderia dolosa</name>
    <dbReference type="NCBI Taxonomy" id="152500"/>
    <lineage>
        <taxon>Bacteria</taxon>
        <taxon>Pseudomonadati</taxon>
        <taxon>Pseudomonadota</taxon>
        <taxon>Betaproteobacteria</taxon>
        <taxon>Burkholderiales</taxon>
        <taxon>Burkholderiaceae</taxon>
        <taxon>Burkholderia</taxon>
        <taxon>Burkholderia cepacia complex</taxon>
    </lineage>
</organism>
<dbReference type="Proteomes" id="UP000625568">
    <property type="component" value="Chromosome 2"/>
</dbReference>
<sequence length="183" mass="20131">MTNLNIDTTALAARLRWGVYAATRKLRTPGVLAACAAVALLGLHALYLQPGVVRLGAMRDALAQELAELRTPSPAVGAGGMTLKEVQQLRTGERAYSLFEILSQYGIERKQATYRRDTEAKGKLRRLTIDIALAGHYVGLREAMRKIADQPMVRIERVVIERDKVDNPVVDADLQVSLLGPDR</sequence>
<feature type="transmembrane region" description="Helical" evidence="1">
    <location>
        <begin position="30"/>
        <end position="48"/>
    </location>
</feature>
<evidence type="ECO:0000256" key="1">
    <source>
        <dbReference type="SAM" id="Phobius"/>
    </source>
</evidence>
<gene>
    <name evidence="2" type="ORF">I6K02_16905</name>
</gene>
<keyword evidence="1" id="KW-1133">Transmembrane helix</keyword>
<keyword evidence="1" id="KW-0812">Transmembrane</keyword>
<dbReference type="GeneID" id="93129954"/>
<dbReference type="AlphaFoldDB" id="A0A892IFR8"/>
<evidence type="ECO:0000313" key="3">
    <source>
        <dbReference type="Proteomes" id="UP000625568"/>
    </source>
</evidence>
<keyword evidence="3" id="KW-1185">Reference proteome</keyword>
<dbReference type="RefSeq" id="WP_006765937.1">
    <property type="nucleotide sequence ID" value="NZ_CABVPR010000041.1"/>
</dbReference>
<reference evidence="2 3" key="1">
    <citation type="submission" date="2021-02" db="EMBL/GenBank/DDBJ databases">
        <title>FDA dAtabase for Regulatory Grade micrObial Sequences (FDA-ARGOS): Supporting development and validation of Infectious Disease Dx tests.</title>
        <authorList>
            <person name="Minogue T."/>
            <person name="Wolcott M."/>
            <person name="Wasieloski L."/>
            <person name="Aguilar W."/>
            <person name="Moore D."/>
            <person name="Jaissle J."/>
            <person name="Tallon L."/>
            <person name="Sadzewicz L."/>
            <person name="Zhao X."/>
            <person name="Boylan J."/>
            <person name="Ott S."/>
            <person name="Bowen H."/>
            <person name="Vavikolanu K."/>
            <person name="Mehta A."/>
            <person name="Aluvathingal J."/>
            <person name="Nadendla S."/>
            <person name="Yan Y."/>
            <person name="Sichtig H."/>
        </authorList>
    </citation>
    <scope>NUCLEOTIDE SEQUENCE [LARGE SCALE GENOMIC DNA]</scope>
    <source>
        <strain evidence="2 3">FDAARGOS_1272</strain>
    </source>
</reference>
<proteinExistence type="predicted"/>
<evidence type="ECO:0000313" key="2">
    <source>
        <dbReference type="EMBL" id="QRO80037.1"/>
    </source>
</evidence>